<evidence type="ECO:0000313" key="2">
    <source>
        <dbReference type="EMBL" id="PIR68436.1"/>
    </source>
</evidence>
<reference evidence="3" key="1">
    <citation type="submission" date="2017-09" db="EMBL/GenBank/DDBJ databases">
        <title>Depth-based differentiation of microbial function through sediment-hosted aquifers and enrichment of novel symbionts in the deep terrestrial subsurface.</title>
        <authorList>
            <person name="Probst A.J."/>
            <person name="Ladd B."/>
            <person name="Jarett J.K."/>
            <person name="Geller-Mcgrath D.E."/>
            <person name="Sieber C.M.K."/>
            <person name="Emerson J.B."/>
            <person name="Anantharaman K."/>
            <person name="Thomas B.C."/>
            <person name="Malmstrom R."/>
            <person name="Stieglmeier M."/>
            <person name="Klingl A."/>
            <person name="Woyke T."/>
            <person name="Ryan C.M."/>
            <person name="Banfield J.F."/>
        </authorList>
    </citation>
    <scope>NUCLEOTIDE SEQUENCE [LARGE SCALE GENOMIC DNA]</scope>
</reference>
<dbReference type="SUPFAM" id="SSF51445">
    <property type="entry name" value="(Trans)glycosidases"/>
    <property type="match status" value="1"/>
</dbReference>
<organism evidence="2 3">
    <name type="scientific">Candidatus Nomurabacteria bacterium CG10_big_fil_rev_8_21_14_0_10_35_16</name>
    <dbReference type="NCBI Taxonomy" id="1974731"/>
    <lineage>
        <taxon>Bacteria</taxon>
        <taxon>Candidatus Nomuraibacteriota</taxon>
    </lineage>
</organism>
<dbReference type="AlphaFoldDB" id="A0A2H0TBP5"/>
<name>A0A2H0TBP5_9BACT</name>
<dbReference type="Gene3D" id="3.20.20.80">
    <property type="entry name" value="Glycosidases"/>
    <property type="match status" value="1"/>
</dbReference>
<protein>
    <recommendedName>
        <fullName evidence="1">DUF4015 domain-containing protein</fullName>
    </recommendedName>
</protein>
<dbReference type="InterPro" id="IPR025275">
    <property type="entry name" value="DUF4015"/>
</dbReference>
<evidence type="ECO:0000313" key="3">
    <source>
        <dbReference type="Proteomes" id="UP000230094"/>
    </source>
</evidence>
<dbReference type="Pfam" id="PF13200">
    <property type="entry name" value="DUF4015"/>
    <property type="match status" value="1"/>
</dbReference>
<gene>
    <name evidence="2" type="ORF">COU49_01060</name>
</gene>
<feature type="domain" description="DUF4015" evidence="1">
    <location>
        <begin position="51"/>
        <end position="358"/>
    </location>
</feature>
<dbReference type="EMBL" id="PFCQ01000005">
    <property type="protein sequence ID" value="PIR68436.1"/>
    <property type="molecule type" value="Genomic_DNA"/>
</dbReference>
<dbReference type="Proteomes" id="UP000230094">
    <property type="component" value="Unassembled WGS sequence"/>
</dbReference>
<sequence length="407" mass="46556">MFFNTSNNVEIPNLAQLDKVIENLESEEEIYVSDDIELQKPLENPPEEIKAIYATGWSAGSTKTMNRLINLIKDTELNAIVIDIKDYSGNLSYYTEIPELKEYNAYQEIKISKPNTLIKRLHDEGIYVIARQTVFQDPVLALARPDLALTSSSTGNQWTDYKGVMWMDTSAKEVWEYNVKIAKDALARGFDEINFDYIRFASDGDMDDIIYPYWDGVTLKRYIVRDFFKYLRQSLPDAKISGDLFGYTTILYGDLGIGQNIDDAFNYFDAIAPMTYPSHYNKWFEGFENPAEHPYEVLYKSMSIANNRLAEYKIKAALSTSTEKYLVKEPKLRPWLQDFDLGAEYDAEKVRAQINASDMATGACTEVPAVASTSSNMIICDEKSDKLGGWMLWDPRNIYTKEALKES</sequence>
<accession>A0A2H0TBP5</accession>
<evidence type="ECO:0000259" key="1">
    <source>
        <dbReference type="Pfam" id="PF13200"/>
    </source>
</evidence>
<proteinExistence type="predicted"/>
<dbReference type="InterPro" id="IPR017853">
    <property type="entry name" value="GH"/>
</dbReference>
<comment type="caution">
    <text evidence="2">The sequence shown here is derived from an EMBL/GenBank/DDBJ whole genome shotgun (WGS) entry which is preliminary data.</text>
</comment>